<keyword evidence="2" id="KW-1185">Reference proteome</keyword>
<name>A0ABN9WM15_9DINO</name>
<dbReference type="EMBL" id="CAUYUJ010018962">
    <property type="protein sequence ID" value="CAK0887629.1"/>
    <property type="molecule type" value="Genomic_DNA"/>
</dbReference>
<proteinExistence type="predicted"/>
<reference evidence="1" key="1">
    <citation type="submission" date="2023-10" db="EMBL/GenBank/DDBJ databases">
        <authorList>
            <person name="Chen Y."/>
            <person name="Shah S."/>
            <person name="Dougan E. K."/>
            <person name="Thang M."/>
            <person name="Chan C."/>
        </authorList>
    </citation>
    <scope>NUCLEOTIDE SEQUENCE [LARGE SCALE GENOMIC DNA]</scope>
</reference>
<evidence type="ECO:0000313" key="2">
    <source>
        <dbReference type="Proteomes" id="UP001189429"/>
    </source>
</evidence>
<evidence type="ECO:0000313" key="1">
    <source>
        <dbReference type="EMBL" id="CAK0887629.1"/>
    </source>
</evidence>
<feature type="non-terminal residue" evidence="1">
    <location>
        <position position="1"/>
    </location>
</feature>
<protein>
    <submittedName>
        <fullName evidence="1">Uncharacterized protein</fullName>
    </submittedName>
</protein>
<sequence length="156" mass="16783">EQLPCERARRASVLARTPQGGVVVVAAFAPFSVRERASRPSFLRVQVRRFRFQAVFTKGRFTVPIYWPTTSVHGGPSPQIGRIHAPMRFDGLLWTGRRGQACAARARLAGAPIAVAGRQGCLGPLASLLTGIARRGGTLCDHVGGLTSPEDDNLLL</sequence>
<accession>A0ABN9WM15</accession>
<dbReference type="Proteomes" id="UP001189429">
    <property type="component" value="Unassembled WGS sequence"/>
</dbReference>
<organism evidence="1 2">
    <name type="scientific">Prorocentrum cordatum</name>
    <dbReference type="NCBI Taxonomy" id="2364126"/>
    <lineage>
        <taxon>Eukaryota</taxon>
        <taxon>Sar</taxon>
        <taxon>Alveolata</taxon>
        <taxon>Dinophyceae</taxon>
        <taxon>Prorocentrales</taxon>
        <taxon>Prorocentraceae</taxon>
        <taxon>Prorocentrum</taxon>
    </lineage>
</organism>
<comment type="caution">
    <text evidence="1">The sequence shown here is derived from an EMBL/GenBank/DDBJ whole genome shotgun (WGS) entry which is preliminary data.</text>
</comment>
<gene>
    <name evidence="1" type="ORF">PCOR1329_LOCUS68625</name>
</gene>